<feature type="transmembrane region" description="Helical" evidence="1">
    <location>
        <begin position="33"/>
        <end position="51"/>
    </location>
</feature>
<dbReference type="Proteomes" id="UP000070646">
    <property type="component" value="Unassembled WGS sequence"/>
</dbReference>
<reference evidence="3 4" key="1">
    <citation type="submission" date="2016-01" db="EMBL/GenBank/DDBJ databases">
        <authorList>
            <person name="Oliw E.H."/>
        </authorList>
    </citation>
    <scope>NUCLEOTIDE SEQUENCE [LARGE SCALE GENOMIC DNA]</scope>
    <source>
        <strain evidence="3 4">MJR7757A</strain>
    </source>
</reference>
<proteinExistence type="predicted"/>
<reference evidence="2" key="3">
    <citation type="submission" date="2020-07" db="EMBL/GenBank/DDBJ databases">
        <authorList>
            <consortium name="NCBI Pathogen Detection Project"/>
        </authorList>
    </citation>
    <scope>NUCLEOTIDE SEQUENCE</scope>
    <source>
        <strain evidence="2">C8</strain>
    </source>
</reference>
<organism evidence="3 4">
    <name type="scientific">Clostridium perfringens</name>
    <dbReference type="NCBI Taxonomy" id="1502"/>
    <lineage>
        <taxon>Bacteria</taxon>
        <taxon>Bacillati</taxon>
        <taxon>Bacillota</taxon>
        <taxon>Clostridia</taxon>
        <taxon>Eubacteriales</taxon>
        <taxon>Clostridiaceae</taxon>
        <taxon>Clostridium</taxon>
    </lineage>
</organism>
<protein>
    <submittedName>
        <fullName evidence="2">DUF2809 domain-containing protein</fullName>
    </submittedName>
</protein>
<reference evidence="2" key="2">
    <citation type="journal article" date="2018" name="Genome Biol.">
        <title>SKESA: strategic k-mer extension for scrupulous assemblies.</title>
        <authorList>
            <person name="Souvorov A."/>
            <person name="Agarwala R."/>
            <person name="Lipman D.J."/>
        </authorList>
    </citation>
    <scope>NUCLEOTIDE SEQUENCE</scope>
    <source>
        <strain evidence="2">C8</strain>
    </source>
</reference>
<sequence length="132" mass="15106">MKKKYFILTILTMILGLLSRKFMSYIPSLISPYLGDILWATMVYFGFRFLFPKLNTNTSFLIAIIFSFGIEFSQIYQAQWINNIRATTLGGLVLGHGFLWSDLLCYTIGILIGCFIDKLAFIKKSPKVSKKP</sequence>
<dbReference type="RefSeq" id="WP_060794810.1">
    <property type="nucleotide sequence ID" value="NZ_KQ956172.1"/>
</dbReference>
<accession>A0A133NC09</accession>
<keyword evidence="1" id="KW-1133">Transmembrane helix</keyword>
<evidence type="ECO:0000256" key="1">
    <source>
        <dbReference type="SAM" id="Phobius"/>
    </source>
</evidence>
<evidence type="ECO:0000313" key="3">
    <source>
        <dbReference type="EMBL" id="KXA13836.1"/>
    </source>
</evidence>
<feature type="transmembrane region" description="Helical" evidence="1">
    <location>
        <begin position="98"/>
        <end position="121"/>
    </location>
</feature>
<dbReference type="AlphaFoldDB" id="A0A133NC09"/>
<name>A0A133NC09_CLOPF</name>
<dbReference type="EMBL" id="LRPU01000025">
    <property type="protein sequence ID" value="KXA13836.1"/>
    <property type="molecule type" value="Genomic_DNA"/>
</dbReference>
<keyword evidence="1" id="KW-0472">Membrane</keyword>
<keyword evidence="1" id="KW-0812">Transmembrane</keyword>
<gene>
    <name evidence="3" type="ORF">HMPREF3222_00726</name>
    <name evidence="2" type="ORF">I9080_002781</name>
</gene>
<dbReference type="Pfam" id="PF10990">
    <property type="entry name" value="DUF2809"/>
    <property type="match status" value="1"/>
</dbReference>
<dbReference type="EMBL" id="DACTCB010000020">
    <property type="protein sequence ID" value="HAT4308939.1"/>
    <property type="molecule type" value="Genomic_DNA"/>
</dbReference>
<evidence type="ECO:0000313" key="2">
    <source>
        <dbReference type="EMBL" id="HAT4308939.1"/>
    </source>
</evidence>
<dbReference type="Proteomes" id="UP000859547">
    <property type="component" value="Unassembled WGS sequence"/>
</dbReference>
<dbReference type="InterPro" id="IPR021257">
    <property type="entry name" value="DUF2809"/>
</dbReference>
<comment type="caution">
    <text evidence="3">The sequence shown here is derived from an EMBL/GenBank/DDBJ whole genome shotgun (WGS) entry which is preliminary data.</text>
</comment>
<dbReference type="PATRIC" id="fig|1502.174.peg.731"/>
<feature type="transmembrane region" description="Helical" evidence="1">
    <location>
        <begin position="58"/>
        <end position="78"/>
    </location>
</feature>
<evidence type="ECO:0000313" key="4">
    <source>
        <dbReference type="Proteomes" id="UP000070646"/>
    </source>
</evidence>